<proteinExistence type="predicted"/>
<dbReference type="SMART" id="SM00091">
    <property type="entry name" value="PAS"/>
    <property type="match status" value="1"/>
</dbReference>
<reference evidence="4 5" key="1">
    <citation type="journal article" date="2019" name="Nat. Microbiol.">
        <title>Mediterranean grassland soil C-N compound turnover is dependent on rainfall and depth, and is mediated by genomically divergent microorganisms.</title>
        <authorList>
            <person name="Diamond S."/>
            <person name="Andeer P.F."/>
            <person name="Li Z."/>
            <person name="Crits-Christoph A."/>
            <person name="Burstein D."/>
            <person name="Anantharaman K."/>
            <person name="Lane K.R."/>
            <person name="Thomas B.C."/>
            <person name="Pan C."/>
            <person name="Northen T.R."/>
            <person name="Banfield J.F."/>
        </authorList>
    </citation>
    <scope>NUCLEOTIDE SEQUENCE [LARGE SCALE GENOMIC DNA]</scope>
    <source>
        <strain evidence="4">WS_10</strain>
    </source>
</reference>
<evidence type="ECO:0000256" key="1">
    <source>
        <dbReference type="SAM" id="MobiDB-lite"/>
    </source>
</evidence>
<keyword evidence="2" id="KW-0472">Membrane</keyword>
<accession>A0A538U339</accession>
<dbReference type="PROSITE" id="PS50112">
    <property type="entry name" value="PAS"/>
    <property type="match status" value="1"/>
</dbReference>
<dbReference type="Gene3D" id="3.30.450.20">
    <property type="entry name" value="PAS domain"/>
    <property type="match status" value="1"/>
</dbReference>
<gene>
    <name evidence="4" type="ORF">E6K80_08940</name>
</gene>
<evidence type="ECO:0000313" key="5">
    <source>
        <dbReference type="Proteomes" id="UP000319836"/>
    </source>
</evidence>
<keyword evidence="2" id="KW-1133">Transmembrane helix</keyword>
<evidence type="ECO:0000256" key="2">
    <source>
        <dbReference type="SAM" id="Phobius"/>
    </source>
</evidence>
<feature type="domain" description="PAS" evidence="3">
    <location>
        <begin position="57"/>
        <end position="102"/>
    </location>
</feature>
<feature type="region of interest" description="Disordered" evidence="1">
    <location>
        <begin position="162"/>
        <end position="182"/>
    </location>
</feature>
<protein>
    <submittedName>
        <fullName evidence="4">PAS domain S-box protein</fullName>
    </submittedName>
</protein>
<dbReference type="Pfam" id="PF13188">
    <property type="entry name" value="PAS_8"/>
    <property type="match status" value="1"/>
</dbReference>
<dbReference type="AlphaFoldDB" id="A0A538U339"/>
<evidence type="ECO:0000259" key="3">
    <source>
        <dbReference type="PROSITE" id="PS50112"/>
    </source>
</evidence>
<dbReference type="Proteomes" id="UP000319836">
    <property type="component" value="Unassembled WGS sequence"/>
</dbReference>
<keyword evidence="2" id="KW-0812">Transmembrane</keyword>
<dbReference type="EMBL" id="VBPA01000217">
    <property type="protein sequence ID" value="TMQ70305.1"/>
    <property type="molecule type" value="Genomic_DNA"/>
</dbReference>
<evidence type="ECO:0000313" key="4">
    <source>
        <dbReference type="EMBL" id="TMQ70305.1"/>
    </source>
</evidence>
<organism evidence="4 5">
    <name type="scientific">Eiseniibacteriota bacterium</name>
    <dbReference type="NCBI Taxonomy" id="2212470"/>
    <lineage>
        <taxon>Bacteria</taxon>
        <taxon>Candidatus Eiseniibacteriota</taxon>
    </lineage>
</organism>
<comment type="caution">
    <text evidence="4">The sequence shown here is derived from an EMBL/GenBank/DDBJ whole genome shotgun (WGS) entry which is preliminary data.</text>
</comment>
<feature type="transmembrane region" description="Helical" evidence="2">
    <location>
        <begin position="20"/>
        <end position="38"/>
    </location>
</feature>
<sequence>MARADRRFVMAGLRATVVKLLVMDLAILVLTALLIWQWRRAYSRALARHEKFVTHRHAERVQAIFDTVFDAIVTFDRAGLVRTVNRAGEELFGRPAAQMEGQPLHRILRWSGANGEAQEHELPPAGVVRIANALRPDGAAIPTELSLGESGHDDELLYTAIGHEPAAGGGQRPARGSLASQE</sequence>
<dbReference type="InterPro" id="IPR035965">
    <property type="entry name" value="PAS-like_dom_sf"/>
</dbReference>
<dbReference type="InterPro" id="IPR000014">
    <property type="entry name" value="PAS"/>
</dbReference>
<dbReference type="NCBIfam" id="TIGR00229">
    <property type="entry name" value="sensory_box"/>
    <property type="match status" value="1"/>
</dbReference>
<name>A0A538U339_UNCEI</name>
<dbReference type="SUPFAM" id="SSF55785">
    <property type="entry name" value="PYP-like sensor domain (PAS domain)"/>
    <property type="match status" value="1"/>
</dbReference>